<accession>A0A0L0SVT0</accession>
<dbReference type="OrthoDB" id="36455at2759"/>
<keyword evidence="6 8" id="KW-0456">Lyase</keyword>
<comment type="pathway">
    <text evidence="2">Carbohydrate degradation; glycolysis; D-glyceraldehyde 3-phosphate and glycerone phosphate from D-glucose: step 4/4.</text>
</comment>
<dbReference type="AlphaFoldDB" id="A0A0L0SVT0"/>
<protein>
    <recommendedName>
        <fullName evidence="4 8">Fructose-bisphosphate aldolase</fullName>
        <ecNumber evidence="4 8">4.1.2.13</ecNumber>
    </recommendedName>
</protein>
<comment type="similarity">
    <text evidence="3 8">Belongs to the class I fructose-bisphosphate aldolase family.</text>
</comment>
<dbReference type="VEuPathDB" id="FungiDB:AMAG_11198"/>
<reference evidence="10" key="2">
    <citation type="submission" date="2009-11" db="EMBL/GenBank/DDBJ databases">
        <title>The Genome Sequence of Allomyces macrogynus strain ATCC 38327.</title>
        <authorList>
            <consortium name="The Broad Institute Genome Sequencing Platform"/>
            <person name="Russ C."/>
            <person name="Cuomo C."/>
            <person name="Shea T."/>
            <person name="Young S.K."/>
            <person name="Zeng Q."/>
            <person name="Koehrsen M."/>
            <person name="Haas B."/>
            <person name="Borodovsky M."/>
            <person name="Guigo R."/>
            <person name="Alvarado L."/>
            <person name="Berlin A."/>
            <person name="Borenstein D."/>
            <person name="Chen Z."/>
            <person name="Engels R."/>
            <person name="Freedman E."/>
            <person name="Gellesch M."/>
            <person name="Goldberg J."/>
            <person name="Griggs A."/>
            <person name="Gujja S."/>
            <person name="Heiman D."/>
            <person name="Hepburn T."/>
            <person name="Howarth C."/>
            <person name="Jen D."/>
            <person name="Larson L."/>
            <person name="Lewis B."/>
            <person name="Mehta T."/>
            <person name="Park D."/>
            <person name="Pearson M."/>
            <person name="Roberts A."/>
            <person name="Saif S."/>
            <person name="Shenoy N."/>
            <person name="Sisk P."/>
            <person name="Stolte C."/>
            <person name="Sykes S."/>
            <person name="Walk T."/>
            <person name="White J."/>
            <person name="Yandava C."/>
            <person name="Burger G."/>
            <person name="Gray M.W."/>
            <person name="Holland P.W.H."/>
            <person name="King N."/>
            <person name="Lang F.B.F."/>
            <person name="Roger A.J."/>
            <person name="Ruiz-Trillo I."/>
            <person name="Lander E."/>
            <person name="Nusbaum C."/>
        </authorList>
    </citation>
    <scope>NUCLEOTIDE SEQUENCE [LARGE SCALE GENOMIC DNA]</scope>
    <source>
        <strain evidence="10">ATCC 38327</strain>
    </source>
</reference>
<dbReference type="NCBIfam" id="NF033379">
    <property type="entry name" value="FrucBisAld_I"/>
    <property type="match status" value="1"/>
</dbReference>
<dbReference type="Gene3D" id="3.20.20.70">
    <property type="entry name" value="Aldolase class I"/>
    <property type="match status" value="1"/>
</dbReference>
<dbReference type="FunFam" id="3.20.20.70:FF:000140">
    <property type="entry name" value="Fructose-bisphosphate aldolase"/>
    <property type="match status" value="1"/>
</dbReference>
<evidence type="ECO:0000313" key="10">
    <source>
        <dbReference type="Proteomes" id="UP000054350"/>
    </source>
</evidence>
<dbReference type="GO" id="GO:0006096">
    <property type="term" value="P:glycolytic process"/>
    <property type="evidence" value="ECO:0007669"/>
    <property type="project" value="UniProtKB-UniPathway"/>
</dbReference>
<dbReference type="EC" id="4.1.2.13" evidence="4 8"/>
<organism evidence="9 10">
    <name type="scientific">Allomyces macrogynus (strain ATCC 38327)</name>
    <name type="common">Allomyces javanicus var. macrogynus</name>
    <dbReference type="NCBI Taxonomy" id="578462"/>
    <lineage>
        <taxon>Eukaryota</taxon>
        <taxon>Fungi</taxon>
        <taxon>Fungi incertae sedis</taxon>
        <taxon>Blastocladiomycota</taxon>
        <taxon>Blastocladiomycetes</taxon>
        <taxon>Blastocladiales</taxon>
        <taxon>Blastocladiaceae</taxon>
        <taxon>Allomyces</taxon>
    </lineage>
</organism>
<gene>
    <name evidence="9" type="ORF">AMAG_11198</name>
</gene>
<keyword evidence="7" id="KW-0704">Schiff base</keyword>
<proteinExistence type="inferred from homology"/>
<evidence type="ECO:0000256" key="5">
    <source>
        <dbReference type="ARBA" id="ARBA00023152"/>
    </source>
</evidence>
<dbReference type="InterPro" id="IPR000741">
    <property type="entry name" value="FBA_I"/>
</dbReference>
<dbReference type="Proteomes" id="UP000054350">
    <property type="component" value="Unassembled WGS sequence"/>
</dbReference>
<sequence>MSCFCFPSKRPHATKAIADKPEAPGAESSREIPAGAVAAAASTARAPANNYTAYVVTDEERRKELRENAAKIVADGKGILAADESTGTIGKRFDAIGVPNTEANRQAYRQLLFTAPSELDQYIGGVILFDETLRQKATDGRSFSQILRDRGILVGIKVDKGTCPIHGTEFETSTLGLDGLAERCAEYYSLGARFAKWRCVLRIGENEPSPVAIDENANVLARYASICQANRLVPIVEPEILMDGDHDLARGMYVAEKVLAAVYKKLSDHHVYLEGTLLKPNMVTAGVNCATKYTPQEVAEATVTVLRRTVPPAVPGVTFLSGGQSEEAATLHLDAMNRVDLKRPWALTFSYGRALQATVLKVWRGQPANVPAAQRALLTRAKANWEAARGVYQGSLAGAMAEAGVSLYVSNYTY</sequence>
<dbReference type="UniPathway" id="UPA00109">
    <property type="reaction ID" value="UER00183"/>
</dbReference>
<comment type="catalytic activity">
    <reaction evidence="1 8">
        <text>beta-D-fructose 1,6-bisphosphate = D-glyceraldehyde 3-phosphate + dihydroxyacetone phosphate</text>
        <dbReference type="Rhea" id="RHEA:14729"/>
        <dbReference type="ChEBI" id="CHEBI:32966"/>
        <dbReference type="ChEBI" id="CHEBI:57642"/>
        <dbReference type="ChEBI" id="CHEBI:59776"/>
        <dbReference type="EC" id="4.1.2.13"/>
    </reaction>
</comment>
<keyword evidence="5 8" id="KW-0324">Glycolysis</keyword>
<dbReference type="InterPro" id="IPR013785">
    <property type="entry name" value="Aldolase_TIM"/>
</dbReference>
<evidence type="ECO:0000256" key="1">
    <source>
        <dbReference type="ARBA" id="ARBA00000441"/>
    </source>
</evidence>
<dbReference type="SUPFAM" id="SSF51569">
    <property type="entry name" value="Aldolase"/>
    <property type="match status" value="1"/>
</dbReference>
<dbReference type="CDD" id="cd00948">
    <property type="entry name" value="FBP_aldolase_I_a"/>
    <property type="match status" value="1"/>
</dbReference>
<evidence type="ECO:0000256" key="8">
    <source>
        <dbReference type="RuleBase" id="RU003994"/>
    </source>
</evidence>
<dbReference type="eggNOG" id="KOG1557">
    <property type="taxonomic scope" value="Eukaryota"/>
</dbReference>
<evidence type="ECO:0000256" key="3">
    <source>
        <dbReference type="ARBA" id="ARBA00010387"/>
    </source>
</evidence>
<dbReference type="Pfam" id="PF00274">
    <property type="entry name" value="Glycolytic"/>
    <property type="match status" value="1"/>
</dbReference>
<dbReference type="GO" id="GO:0004332">
    <property type="term" value="F:fructose-bisphosphate aldolase activity"/>
    <property type="evidence" value="ECO:0007669"/>
    <property type="project" value="UniProtKB-EC"/>
</dbReference>
<reference evidence="9 10" key="1">
    <citation type="submission" date="2009-11" db="EMBL/GenBank/DDBJ databases">
        <title>Annotation of Allomyces macrogynus ATCC 38327.</title>
        <authorList>
            <consortium name="The Broad Institute Genome Sequencing Platform"/>
            <person name="Russ C."/>
            <person name="Cuomo C."/>
            <person name="Burger G."/>
            <person name="Gray M.W."/>
            <person name="Holland P.W.H."/>
            <person name="King N."/>
            <person name="Lang F.B.F."/>
            <person name="Roger A.J."/>
            <person name="Ruiz-Trillo I."/>
            <person name="Young S.K."/>
            <person name="Zeng Q."/>
            <person name="Gargeya S."/>
            <person name="Fitzgerald M."/>
            <person name="Haas B."/>
            <person name="Abouelleil A."/>
            <person name="Alvarado L."/>
            <person name="Arachchi H.M."/>
            <person name="Berlin A."/>
            <person name="Chapman S.B."/>
            <person name="Gearin G."/>
            <person name="Goldberg J."/>
            <person name="Griggs A."/>
            <person name="Gujja S."/>
            <person name="Hansen M."/>
            <person name="Heiman D."/>
            <person name="Howarth C."/>
            <person name="Larimer J."/>
            <person name="Lui A."/>
            <person name="MacDonald P.J.P."/>
            <person name="McCowen C."/>
            <person name="Montmayeur A."/>
            <person name="Murphy C."/>
            <person name="Neiman D."/>
            <person name="Pearson M."/>
            <person name="Priest M."/>
            <person name="Roberts A."/>
            <person name="Saif S."/>
            <person name="Shea T."/>
            <person name="Sisk P."/>
            <person name="Stolte C."/>
            <person name="Sykes S."/>
            <person name="Wortman J."/>
            <person name="Nusbaum C."/>
            <person name="Birren B."/>
        </authorList>
    </citation>
    <scope>NUCLEOTIDE SEQUENCE [LARGE SCALE GENOMIC DNA]</scope>
    <source>
        <strain evidence="9 10">ATCC 38327</strain>
    </source>
</reference>
<dbReference type="PROSITE" id="PS00158">
    <property type="entry name" value="ALDOLASE_CLASS_I"/>
    <property type="match status" value="1"/>
</dbReference>
<evidence type="ECO:0000256" key="4">
    <source>
        <dbReference type="ARBA" id="ARBA00013068"/>
    </source>
</evidence>
<evidence type="ECO:0000313" key="9">
    <source>
        <dbReference type="EMBL" id="KNE66698.1"/>
    </source>
</evidence>
<dbReference type="PANTHER" id="PTHR11627">
    <property type="entry name" value="FRUCTOSE-BISPHOSPHATE ALDOLASE"/>
    <property type="match status" value="1"/>
</dbReference>
<evidence type="ECO:0000256" key="2">
    <source>
        <dbReference type="ARBA" id="ARBA00004714"/>
    </source>
</evidence>
<dbReference type="EMBL" id="GG745351">
    <property type="protein sequence ID" value="KNE66698.1"/>
    <property type="molecule type" value="Genomic_DNA"/>
</dbReference>
<dbReference type="InterPro" id="IPR029768">
    <property type="entry name" value="Aldolase_I_AS"/>
</dbReference>
<evidence type="ECO:0000256" key="7">
    <source>
        <dbReference type="ARBA" id="ARBA00023270"/>
    </source>
</evidence>
<dbReference type="STRING" id="578462.A0A0L0SVT0"/>
<keyword evidence="10" id="KW-1185">Reference proteome</keyword>
<evidence type="ECO:0000256" key="6">
    <source>
        <dbReference type="ARBA" id="ARBA00023239"/>
    </source>
</evidence>
<name>A0A0L0SVT0_ALLM3</name>